<name>A0A7H4LGM9_WHEAT</name>
<sequence length="140" mass="15341">MDLPTSPTTPLGPMTRARAKAIEDKVNSLLSELPLSTHETWLLPQTETLCVLRYLEESHGTSTSKGQDGKATNHEGQEEELPEKIQPPDDRSDPDVRRLKANLPKSQSTQVPASERPARTGRPAALSSERTSGTPQQNGY</sequence>
<protein>
    <submittedName>
        <fullName evidence="2">Uncharacterized protein</fullName>
    </submittedName>
</protein>
<reference evidence="2 3" key="1">
    <citation type="submission" date="2018-05" db="EMBL/GenBank/DDBJ databases">
        <authorList>
            <person name="Thind KAUR A."/>
        </authorList>
    </citation>
    <scope>NUCLEOTIDE SEQUENCE [LARGE SCALE GENOMIC DNA]</scope>
</reference>
<evidence type="ECO:0000313" key="2">
    <source>
        <dbReference type="EMBL" id="SPT17767.1"/>
    </source>
</evidence>
<organism evidence="2 3">
    <name type="scientific">Triticum aestivum</name>
    <name type="common">Wheat</name>
    <dbReference type="NCBI Taxonomy" id="4565"/>
    <lineage>
        <taxon>Eukaryota</taxon>
        <taxon>Viridiplantae</taxon>
        <taxon>Streptophyta</taxon>
        <taxon>Embryophyta</taxon>
        <taxon>Tracheophyta</taxon>
        <taxon>Spermatophyta</taxon>
        <taxon>Magnoliopsida</taxon>
        <taxon>Liliopsida</taxon>
        <taxon>Poales</taxon>
        <taxon>Poaceae</taxon>
        <taxon>BOP clade</taxon>
        <taxon>Pooideae</taxon>
        <taxon>Triticodae</taxon>
        <taxon>Triticeae</taxon>
        <taxon>Triticinae</taxon>
        <taxon>Triticum</taxon>
    </lineage>
</organism>
<accession>A0A7H4LGM9</accession>
<feature type="compositionally biased region" description="Basic and acidic residues" evidence="1">
    <location>
        <begin position="67"/>
        <end position="98"/>
    </location>
</feature>
<dbReference type="EMBL" id="LS480641">
    <property type="protein sequence ID" value="SPT17767.1"/>
    <property type="molecule type" value="Genomic_DNA"/>
</dbReference>
<feature type="compositionally biased region" description="Polar residues" evidence="1">
    <location>
        <begin position="128"/>
        <end position="140"/>
    </location>
</feature>
<evidence type="ECO:0000256" key="1">
    <source>
        <dbReference type="SAM" id="MobiDB-lite"/>
    </source>
</evidence>
<feature type="region of interest" description="Disordered" evidence="1">
    <location>
        <begin position="58"/>
        <end position="140"/>
    </location>
</feature>
<dbReference type="AlphaFoldDB" id="A0A7H4LGM9"/>
<gene>
    <name evidence="2" type="ORF">CAMPLR22A2D_LOCUS2377</name>
</gene>
<dbReference type="Proteomes" id="UP000280104">
    <property type="component" value="Chromosome II"/>
</dbReference>
<evidence type="ECO:0000313" key="3">
    <source>
        <dbReference type="Proteomes" id="UP000280104"/>
    </source>
</evidence>
<proteinExistence type="predicted"/>